<evidence type="ECO:0000313" key="18">
    <source>
        <dbReference type="EMBL" id="EIJ34414.1"/>
    </source>
</evidence>
<feature type="transmembrane region" description="Helical" evidence="16">
    <location>
        <begin position="75"/>
        <end position="97"/>
    </location>
</feature>
<comment type="function">
    <text evidence="14">Member of the two-component regulatory system NreB/NreC involved in the control of dissimilatory nitrate/nitrite reduction in response to oxygen. NreB functions as a direct oxygen sensor histidine kinase which is autophosphorylated, in the absence of oxygen, probably at the conserved histidine residue, and transfers its phosphate group probably to a conserved aspartate residue of NreC. NreB/NreC activates the expression of the nitrate (narGHJI) and nitrite (nir) reductase operons, as well as the putative nitrate transporter gene narT.</text>
</comment>
<keyword evidence="7" id="KW-0963">Cytoplasm</keyword>
<keyword evidence="11" id="KW-0408">Iron</keyword>
<dbReference type="GO" id="GO:0005737">
    <property type="term" value="C:cytoplasm"/>
    <property type="evidence" value="ECO:0007669"/>
    <property type="project" value="UniProtKB-SubCell"/>
</dbReference>
<dbReference type="GO" id="GO:0016020">
    <property type="term" value="C:membrane"/>
    <property type="evidence" value="ECO:0007669"/>
    <property type="project" value="InterPro"/>
</dbReference>
<evidence type="ECO:0000256" key="15">
    <source>
        <dbReference type="ARBA" id="ARBA00030800"/>
    </source>
</evidence>
<evidence type="ECO:0000256" key="9">
    <source>
        <dbReference type="ARBA" id="ARBA00022723"/>
    </source>
</evidence>
<keyword evidence="16" id="KW-0472">Membrane</keyword>
<evidence type="ECO:0000256" key="7">
    <source>
        <dbReference type="ARBA" id="ARBA00022490"/>
    </source>
</evidence>
<dbReference type="PANTHER" id="PTHR24421">
    <property type="entry name" value="NITRATE/NITRITE SENSOR PROTEIN NARX-RELATED"/>
    <property type="match status" value="1"/>
</dbReference>
<organism evidence="18 19">
    <name type="scientific">Thiothrix nivea (strain ATCC 35100 / DSM 5205 / JP2)</name>
    <dbReference type="NCBI Taxonomy" id="870187"/>
    <lineage>
        <taxon>Bacteria</taxon>
        <taxon>Pseudomonadati</taxon>
        <taxon>Pseudomonadota</taxon>
        <taxon>Gammaproteobacteria</taxon>
        <taxon>Thiotrichales</taxon>
        <taxon>Thiotrichaceae</taxon>
        <taxon>Thiothrix</taxon>
    </lineage>
</organism>
<comment type="catalytic activity">
    <reaction evidence="1">
        <text>ATP + protein L-histidine = ADP + protein N-phospho-L-histidine.</text>
        <dbReference type="EC" id="2.7.13.3"/>
    </reaction>
</comment>
<evidence type="ECO:0000256" key="14">
    <source>
        <dbReference type="ARBA" id="ARBA00024827"/>
    </source>
</evidence>
<evidence type="ECO:0000259" key="17">
    <source>
        <dbReference type="PROSITE" id="PS50109"/>
    </source>
</evidence>
<keyword evidence="16" id="KW-0812">Transmembrane</keyword>
<evidence type="ECO:0000256" key="4">
    <source>
        <dbReference type="ARBA" id="ARBA00012438"/>
    </source>
</evidence>
<proteinExistence type="predicted"/>
<keyword evidence="12" id="KW-0902">Two-component regulatory system</keyword>
<dbReference type="Gene3D" id="1.20.5.1930">
    <property type="match status" value="1"/>
</dbReference>
<dbReference type="AlphaFoldDB" id="A0A656HEJ9"/>
<dbReference type="GO" id="GO:0000155">
    <property type="term" value="F:phosphorelay sensor kinase activity"/>
    <property type="evidence" value="ECO:0007669"/>
    <property type="project" value="InterPro"/>
</dbReference>
<dbReference type="GO" id="GO:0051539">
    <property type="term" value="F:4 iron, 4 sulfur cluster binding"/>
    <property type="evidence" value="ECO:0007669"/>
    <property type="project" value="UniProtKB-KW"/>
</dbReference>
<dbReference type="PRINTS" id="PR00344">
    <property type="entry name" value="BCTRLSENSOR"/>
</dbReference>
<dbReference type="InterPro" id="IPR004358">
    <property type="entry name" value="Sig_transdc_His_kin-like_C"/>
</dbReference>
<evidence type="ECO:0000256" key="3">
    <source>
        <dbReference type="ARBA" id="ARBA00004496"/>
    </source>
</evidence>
<feature type="domain" description="Histidine kinase" evidence="17">
    <location>
        <begin position="126"/>
        <end position="322"/>
    </location>
</feature>
<evidence type="ECO:0000256" key="8">
    <source>
        <dbReference type="ARBA" id="ARBA00022679"/>
    </source>
</evidence>
<keyword evidence="10 18" id="KW-0418">Kinase</keyword>
<protein>
    <recommendedName>
        <fullName evidence="5">Oxygen sensor histidine kinase NreB</fullName>
        <ecNumber evidence="4">2.7.13.3</ecNumber>
    </recommendedName>
    <alternativeName>
        <fullName evidence="15">Nitrogen regulation protein B</fullName>
    </alternativeName>
</protein>
<keyword evidence="6" id="KW-0004">4Fe-4S</keyword>
<comment type="cofactor">
    <cofactor evidence="2">
        <name>[4Fe-4S] cluster</name>
        <dbReference type="ChEBI" id="CHEBI:49883"/>
    </cofactor>
</comment>
<evidence type="ECO:0000256" key="13">
    <source>
        <dbReference type="ARBA" id="ARBA00023014"/>
    </source>
</evidence>
<sequence length="324" mass="36292" precursor="true">MKPALSLKTKILLLVILPLLFLSGFIAVVGMQVGRGFAAEQQRILTTVLNDPELHDVRADVGDSLRQATHKVQRAFRYILILLALTILAIMLLVWWVNLHESRLADRHLRELVHNFIRLQVEERRRFAHALHDGINQLIGAAKFRVELASRQLAKGKGDYQDSLGKAQETLVECMGEVRRISHGLRPGLLDEMGLEAAIKRLLEAFAGRTGIQIDQQLRIDQAAMPDDAAIMLYRVLQEALTNIERHANACHVEVQLRQEKHEAMLAISDDGQGFAPEHLPPGKGIGLQNMRERMELLDGSFQLESATGHGTRIHAQLPLSTPE</sequence>
<keyword evidence="19" id="KW-1185">Reference proteome</keyword>
<evidence type="ECO:0000256" key="10">
    <source>
        <dbReference type="ARBA" id="ARBA00022777"/>
    </source>
</evidence>
<accession>A0A656HEJ9</accession>
<dbReference type="InterPro" id="IPR005467">
    <property type="entry name" value="His_kinase_dom"/>
</dbReference>
<evidence type="ECO:0000313" key="19">
    <source>
        <dbReference type="Proteomes" id="UP000005317"/>
    </source>
</evidence>
<dbReference type="SUPFAM" id="SSF55874">
    <property type="entry name" value="ATPase domain of HSP90 chaperone/DNA topoisomerase II/histidine kinase"/>
    <property type="match status" value="1"/>
</dbReference>
<name>A0A656HEJ9_THINJ</name>
<comment type="subcellular location">
    <subcellularLocation>
        <location evidence="3">Cytoplasm</location>
    </subcellularLocation>
</comment>
<evidence type="ECO:0000256" key="5">
    <source>
        <dbReference type="ARBA" id="ARBA00017322"/>
    </source>
</evidence>
<evidence type="ECO:0000256" key="1">
    <source>
        <dbReference type="ARBA" id="ARBA00000085"/>
    </source>
</evidence>
<dbReference type="EMBL" id="JH651384">
    <property type="protein sequence ID" value="EIJ34414.1"/>
    <property type="molecule type" value="Genomic_DNA"/>
</dbReference>
<dbReference type="InterPro" id="IPR036890">
    <property type="entry name" value="HATPase_C_sf"/>
</dbReference>
<evidence type="ECO:0000256" key="12">
    <source>
        <dbReference type="ARBA" id="ARBA00023012"/>
    </source>
</evidence>
<dbReference type="Pfam" id="PF02518">
    <property type="entry name" value="HATPase_c"/>
    <property type="match status" value="1"/>
</dbReference>
<dbReference type="Proteomes" id="UP000005317">
    <property type="component" value="Unassembled WGS sequence"/>
</dbReference>
<dbReference type="CDD" id="cd16917">
    <property type="entry name" value="HATPase_UhpB-NarQ-NarX-like"/>
    <property type="match status" value="1"/>
</dbReference>
<dbReference type="InterPro" id="IPR011712">
    <property type="entry name" value="Sig_transdc_His_kin_sub3_dim/P"/>
</dbReference>
<dbReference type="InterPro" id="IPR003594">
    <property type="entry name" value="HATPase_dom"/>
</dbReference>
<dbReference type="PROSITE" id="PS50109">
    <property type="entry name" value="HIS_KIN"/>
    <property type="match status" value="1"/>
</dbReference>
<evidence type="ECO:0000256" key="11">
    <source>
        <dbReference type="ARBA" id="ARBA00023004"/>
    </source>
</evidence>
<dbReference type="Gene3D" id="3.30.565.10">
    <property type="entry name" value="Histidine kinase-like ATPase, C-terminal domain"/>
    <property type="match status" value="1"/>
</dbReference>
<dbReference type="EC" id="2.7.13.3" evidence="4"/>
<keyword evidence="16" id="KW-1133">Transmembrane helix</keyword>
<gene>
    <name evidence="18" type="ORF">Thini_1833</name>
</gene>
<dbReference type="GO" id="GO:0046872">
    <property type="term" value="F:metal ion binding"/>
    <property type="evidence" value="ECO:0007669"/>
    <property type="project" value="UniProtKB-KW"/>
</dbReference>
<evidence type="ECO:0000256" key="2">
    <source>
        <dbReference type="ARBA" id="ARBA00001966"/>
    </source>
</evidence>
<reference evidence="19" key="1">
    <citation type="journal article" date="2011" name="Stand. Genomic Sci.">
        <title>Genome sequence of the filamentous, gliding Thiothrix nivea neotype strain (JP2(T)).</title>
        <authorList>
            <person name="Lapidus A."/>
            <person name="Nolan M."/>
            <person name="Lucas S."/>
            <person name="Glavina Del Rio T."/>
            <person name="Tice H."/>
            <person name="Cheng J.F."/>
            <person name="Tapia R."/>
            <person name="Han C."/>
            <person name="Goodwin L."/>
            <person name="Pitluck S."/>
            <person name="Liolios K."/>
            <person name="Pagani I."/>
            <person name="Ivanova N."/>
            <person name="Huntemann M."/>
            <person name="Mavromatis K."/>
            <person name="Mikhailova N."/>
            <person name="Pati A."/>
            <person name="Chen A."/>
            <person name="Palaniappan K."/>
            <person name="Land M."/>
            <person name="Brambilla E.M."/>
            <person name="Rohde M."/>
            <person name="Abt B."/>
            <person name="Verbarg S."/>
            <person name="Goker M."/>
            <person name="Bristow J."/>
            <person name="Eisen J.A."/>
            <person name="Markowitz V."/>
            <person name="Hugenholtz P."/>
            <person name="Kyrpides N.C."/>
            <person name="Klenk H.P."/>
            <person name="Woyke T."/>
        </authorList>
    </citation>
    <scope>NUCLEOTIDE SEQUENCE [LARGE SCALE GENOMIC DNA]</scope>
    <source>
        <strain evidence="19">ATCC 35100 / DSM 5205 / JP2</strain>
    </source>
</reference>
<keyword evidence="8" id="KW-0808">Transferase</keyword>
<dbReference type="InterPro" id="IPR050482">
    <property type="entry name" value="Sensor_HK_TwoCompSys"/>
</dbReference>
<evidence type="ECO:0000256" key="6">
    <source>
        <dbReference type="ARBA" id="ARBA00022485"/>
    </source>
</evidence>
<keyword evidence="9" id="KW-0479">Metal-binding</keyword>
<keyword evidence="13" id="KW-0411">Iron-sulfur</keyword>
<dbReference type="SMART" id="SM00387">
    <property type="entry name" value="HATPase_c"/>
    <property type="match status" value="1"/>
</dbReference>
<dbReference type="GO" id="GO:0046983">
    <property type="term" value="F:protein dimerization activity"/>
    <property type="evidence" value="ECO:0007669"/>
    <property type="project" value="InterPro"/>
</dbReference>
<dbReference type="PANTHER" id="PTHR24421:SF58">
    <property type="entry name" value="SIGNAL TRANSDUCTION HISTIDINE-PROTEIN KINASE_PHOSPHATASE UHPB"/>
    <property type="match status" value="1"/>
</dbReference>
<dbReference type="Pfam" id="PF07730">
    <property type="entry name" value="HisKA_3"/>
    <property type="match status" value="1"/>
</dbReference>
<evidence type="ECO:0000256" key="16">
    <source>
        <dbReference type="SAM" id="Phobius"/>
    </source>
</evidence>